<dbReference type="UniPathway" id="UPA00219"/>
<evidence type="ECO:0000256" key="5">
    <source>
        <dbReference type="ARBA" id="ARBA00023316"/>
    </source>
</evidence>
<dbReference type="Gene3D" id="3.40.50.12090">
    <property type="match status" value="2"/>
</dbReference>
<proteinExistence type="predicted"/>
<dbReference type="Pfam" id="PF04122">
    <property type="entry name" value="CW_binding_2"/>
    <property type="match status" value="3"/>
</dbReference>
<dbReference type="Gene3D" id="2.30.30.40">
    <property type="entry name" value="SH3 Domains"/>
    <property type="match status" value="1"/>
</dbReference>
<dbReference type="InterPro" id="IPR005490">
    <property type="entry name" value="LD_TPept_cat_dom"/>
</dbReference>
<evidence type="ECO:0000259" key="7">
    <source>
        <dbReference type="PROSITE" id="PS52029"/>
    </source>
</evidence>
<dbReference type="InterPro" id="IPR051922">
    <property type="entry name" value="Bact_Sporulation_Assoc"/>
</dbReference>
<evidence type="ECO:0000256" key="1">
    <source>
        <dbReference type="ARBA" id="ARBA00004752"/>
    </source>
</evidence>
<comment type="caution">
    <text evidence="8">The sequence shown here is derived from an EMBL/GenBank/DDBJ whole genome shotgun (WGS) entry which is preliminary data.</text>
</comment>
<evidence type="ECO:0000256" key="2">
    <source>
        <dbReference type="ARBA" id="ARBA00022679"/>
    </source>
</evidence>
<reference evidence="8 9" key="1">
    <citation type="submission" date="2016-04" db="EMBL/GenBank/DDBJ databases">
        <title>Genome sequence of Clostridium magnum DSM 2767.</title>
        <authorList>
            <person name="Poehlein A."/>
            <person name="Uhlig R."/>
            <person name="Fischer R."/>
            <person name="Bahl H."/>
            <person name="Daniel R."/>
        </authorList>
    </citation>
    <scope>NUCLEOTIDE SEQUENCE [LARGE SCALE GENOMIC DNA]</scope>
    <source>
        <strain evidence="8 9">DSM 2767</strain>
    </source>
</reference>
<evidence type="ECO:0000313" key="8">
    <source>
        <dbReference type="EMBL" id="KZL89964.1"/>
    </source>
</evidence>
<dbReference type="GO" id="GO:0016740">
    <property type="term" value="F:transferase activity"/>
    <property type="evidence" value="ECO:0007669"/>
    <property type="project" value="UniProtKB-KW"/>
</dbReference>
<dbReference type="AlphaFoldDB" id="A0A162RIQ3"/>
<accession>A0A162RIQ3</accession>
<keyword evidence="5 6" id="KW-0961">Cell wall biogenesis/degradation</keyword>
<dbReference type="SUPFAM" id="SSF141523">
    <property type="entry name" value="L,D-transpeptidase catalytic domain-like"/>
    <property type="match status" value="1"/>
</dbReference>
<feature type="active site" description="Proton donor/acceptor" evidence="6">
    <location>
        <position position="490"/>
    </location>
</feature>
<dbReference type="EMBL" id="LWAE01000006">
    <property type="protein sequence ID" value="KZL89964.1"/>
    <property type="molecule type" value="Genomic_DNA"/>
</dbReference>
<dbReference type="PATRIC" id="fig|1121326.3.peg.4511"/>
<evidence type="ECO:0000256" key="6">
    <source>
        <dbReference type="PROSITE-ProRule" id="PRU01373"/>
    </source>
</evidence>
<dbReference type="InterPro" id="IPR007253">
    <property type="entry name" value="Cell_wall-bd_2"/>
</dbReference>
<evidence type="ECO:0000256" key="3">
    <source>
        <dbReference type="ARBA" id="ARBA00022960"/>
    </source>
</evidence>
<name>A0A162RIQ3_9CLOT</name>
<sequence length="541" mass="59945">MIIINYKMVLKNNFKILLLFLFIISTTSKVYAQGKYQRYGGNDRYETSIKIAQNFSDKSEYAILVSGQNYPDALCACPLSKKYNAPIILTSEGQLDERAATQIKNLQVSKVFIIGKSISKDVEESLSSMGITSERIGGENRYETAMLVADHVGIKDRIVVVSGENYPDALSIAPVAAIMDMPIILVNKDVIPDVVKNSLKDKGYTYTYVIGSEGAISEEVKAQFKNSERIFGQNRYDTNIAVINRFIDVLDLSHVYLASAVNFPDSLSGSALAQKNKSPLILISEDINETEQNNIKQILASSKNTYVLGSEGAVSLKALYLVGLEEKPPEEPKPQGVQPPPWTDSFGVINADETTRVNIRQYANSSSAVIGSAYGSLSEVKVLEGEGDYYYVETLDYDSGNVIRGYVPKVSVKTVTPTGPYNIYVNKSKQRVYIFNGQTIVKEFICSTGKDETPTPSGRFLTGGKGPFFYASDSSICYYWTRINNNYLFHSAIYDLQGYPIESEYEKLGSKASHGCIRLPIDDAKWIQDYIPYGTLVTVSD</sequence>
<dbReference type="PROSITE" id="PS52029">
    <property type="entry name" value="LD_TPASE"/>
    <property type="match status" value="1"/>
</dbReference>
<gene>
    <name evidence="8" type="primary">lytC_26</name>
    <name evidence="8" type="ORF">CLMAG_44480</name>
</gene>
<dbReference type="EC" id="3.5.1.28" evidence="8"/>
<dbReference type="GO" id="GO:0009252">
    <property type="term" value="P:peptidoglycan biosynthetic process"/>
    <property type="evidence" value="ECO:0007669"/>
    <property type="project" value="UniProtKB-UniPathway"/>
</dbReference>
<keyword evidence="2" id="KW-0808">Transferase</keyword>
<feature type="domain" description="L,D-TPase catalytic" evidence="7">
    <location>
        <begin position="421"/>
        <end position="540"/>
    </location>
</feature>
<comment type="pathway">
    <text evidence="1 6">Cell wall biogenesis; peptidoglycan biosynthesis.</text>
</comment>
<dbReference type="PANTHER" id="PTHR30032:SF8">
    <property type="entry name" value="GERMINATION-SPECIFIC N-ACETYLMURAMOYL-L-ALANINE AMIDASE"/>
    <property type="match status" value="1"/>
</dbReference>
<evidence type="ECO:0000256" key="4">
    <source>
        <dbReference type="ARBA" id="ARBA00022984"/>
    </source>
</evidence>
<keyword evidence="9" id="KW-1185">Reference proteome</keyword>
<dbReference type="InterPro" id="IPR038063">
    <property type="entry name" value="Transpep_catalytic_dom"/>
</dbReference>
<dbReference type="CDD" id="cd16913">
    <property type="entry name" value="YkuD_like"/>
    <property type="match status" value="1"/>
</dbReference>
<dbReference type="RefSeq" id="WP_242955010.1">
    <property type="nucleotide sequence ID" value="NZ_FQXL01000055.1"/>
</dbReference>
<evidence type="ECO:0000313" key="9">
    <source>
        <dbReference type="Proteomes" id="UP000076603"/>
    </source>
</evidence>
<dbReference type="GO" id="GO:0008745">
    <property type="term" value="F:N-acetylmuramoyl-L-alanine amidase activity"/>
    <property type="evidence" value="ECO:0007669"/>
    <property type="project" value="UniProtKB-EC"/>
</dbReference>
<dbReference type="STRING" id="1121326.CLMAG_44480"/>
<dbReference type="Pfam" id="PF03734">
    <property type="entry name" value="YkuD"/>
    <property type="match status" value="1"/>
</dbReference>
<protein>
    <submittedName>
        <fullName evidence="8">N-acetylmuramoyl-L-alanine amidase LytC</fullName>
        <ecNumber evidence="8">3.5.1.28</ecNumber>
    </submittedName>
</protein>
<organism evidence="8 9">
    <name type="scientific">Clostridium magnum DSM 2767</name>
    <dbReference type="NCBI Taxonomy" id="1121326"/>
    <lineage>
        <taxon>Bacteria</taxon>
        <taxon>Bacillati</taxon>
        <taxon>Bacillota</taxon>
        <taxon>Clostridia</taxon>
        <taxon>Eubacteriales</taxon>
        <taxon>Clostridiaceae</taxon>
        <taxon>Clostridium</taxon>
    </lineage>
</organism>
<keyword evidence="3 6" id="KW-0133">Cell shape</keyword>
<dbReference type="Gene3D" id="2.40.440.10">
    <property type="entry name" value="L,D-transpeptidase catalytic domain-like"/>
    <property type="match status" value="1"/>
</dbReference>
<dbReference type="GO" id="GO:0071555">
    <property type="term" value="P:cell wall organization"/>
    <property type="evidence" value="ECO:0007669"/>
    <property type="project" value="UniProtKB-UniRule"/>
</dbReference>
<dbReference type="GO" id="GO:0008360">
    <property type="term" value="P:regulation of cell shape"/>
    <property type="evidence" value="ECO:0007669"/>
    <property type="project" value="UniProtKB-UniRule"/>
</dbReference>
<dbReference type="PANTHER" id="PTHR30032">
    <property type="entry name" value="N-ACETYLMURAMOYL-L-ALANINE AMIDASE-RELATED"/>
    <property type="match status" value="1"/>
</dbReference>
<keyword evidence="4 6" id="KW-0573">Peptidoglycan synthesis</keyword>
<keyword evidence="8" id="KW-0378">Hydrolase</keyword>
<dbReference type="Proteomes" id="UP000076603">
    <property type="component" value="Unassembled WGS sequence"/>
</dbReference>
<feature type="active site" description="Nucleophile" evidence="6">
    <location>
        <position position="516"/>
    </location>
</feature>